<comment type="caution">
    <text evidence="2">The sequence shown here is derived from an EMBL/GenBank/DDBJ whole genome shotgun (WGS) entry which is preliminary data.</text>
</comment>
<evidence type="ECO:0000256" key="1">
    <source>
        <dbReference type="SAM" id="MobiDB-lite"/>
    </source>
</evidence>
<proteinExistence type="predicted"/>
<dbReference type="AlphaFoldDB" id="A0A085ZEV7"/>
<gene>
    <name evidence="2" type="ORF">IW19_22810</name>
</gene>
<dbReference type="eggNOG" id="ENOG502Z871">
    <property type="taxonomic scope" value="Bacteria"/>
</dbReference>
<dbReference type="EMBL" id="JPRL01000003">
    <property type="protein sequence ID" value="KFF02971.1"/>
    <property type="molecule type" value="Genomic_DNA"/>
</dbReference>
<protein>
    <recommendedName>
        <fullName evidence="4">YtkA-like domain-containing protein</fullName>
    </recommendedName>
</protein>
<reference evidence="2 3" key="1">
    <citation type="submission" date="2014-07" db="EMBL/GenBank/DDBJ databases">
        <title>Genome of Flavobacterium reichenbachii LMG 25512.</title>
        <authorList>
            <person name="Stropko S.J."/>
            <person name="Pipes S.E."/>
            <person name="Newman J.D."/>
        </authorList>
    </citation>
    <scope>NUCLEOTIDE SEQUENCE [LARGE SCALE GENOMIC DNA]</scope>
    <source>
        <strain evidence="2 3">LMG 25512</strain>
    </source>
</reference>
<sequence>MKFFNFLVIALFLAITSCTIDKTDYEAELGSEVPEYYEFKEAASFTSGNYKISIEALNGAFYKGYNEIHLKILNMQTSQNISTSEVTFLPVMSNPDGNTSSCPHLYNLKYDAVNKYYAGYSVFTSESATMASWKLYVSFTSDNQVYKVDKDVAVEKQSNKNLNMTSFKGNDGEQYFIALVSPQKPTVAENPLTAGIYKYNKPSNSAGNFPDPSQFSYSEVNGFTLKLDPRMPEPSMGNHSSPNNKDLTQQNDGLYHGVVNYTMTGNWTLNLIMMNQNGLILKGTVVPTDFTPGVEGVKSELYIDTLF</sequence>
<accession>A0A085ZEV7</accession>
<keyword evidence="3" id="KW-1185">Reference proteome</keyword>
<organism evidence="2 3">
    <name type="scientific">Flavobacterium reichenbachii</name>
    <dbReference type="NCBI Taxonomy" id="362418"/>
    <lineage>
        <taxon>Bacteria</taxon>
        <taxon>Pseudomonadati</taxon>
        <taxon>Bacteroidota</taxon>
        <taxon>Flavobacteriia</taxon>
        <taxon>Flavobacteriales</taxon>
        <taxon>Flavobacteriaceae</taxon>
        <taxon>Flavobacterium</taxon>
    </lineage>
</organism>
<dbReference type="OrthoDB" id="1065544at2"/>
<evidence type="ECO:0000313" key="2">
    <source>
        <dbReference type="EMBL" id="KFF02971.1"/>
    </source>
</evidence>
<evidence type="ECO:0000313" key="3">
    <source>
        <dbReference type="Proteomes" id="UP000028715"/>
    </source>
</evidence>
<feature type="region of interest" description="Disordered" evidence="1">
    <location>
        <begin position="229"/>
        <end position="251"/>
    </location>
</feature>
<name>A0A085ZEV7_9FLAO</name>
<dbReference type="Proteomes" id="UP000028715">
    <property type="component" value="Unassembled WGS sequence"/>
</dbReference>
<feature type="compositionally biased region" description="Polar residues" evidence="1">
    <location>
        <begin position="237"/>
        <end position="251"/>
    </location>
</feature>
<dbReference type="STRING" id="362418.IW19_22810"/>
<dbReference type="PROSITE" id="PS51257">
    <property type="entry name" value="PROKAR_LIPOPROTEIN"/>
    <property type="match status" value="1"/>
</dbReference>
<dbReference type="RefSeq" id="WP_035689699.1">
    <property type="nucleotide sequence ID" value="NZ_JPRL01000003.1"/>
</dbReference>
<evidence type="ECO:0008006" key="4">
    <source>
        <dbReference type="Google" id="ProtNLM"/>
    </source>
</evidence>